<evidence type="ECO:0000313" key="4">
    <source>
        <dbReference type="Proteomes" id="UP000708208"/>
    </source>
</evidence>
<dbReference type="AlphaFoldDB" id="A0A8J2PYG9"/>
<keyword evidence="2" id="KW-0732">Signal</keyword>
<accession>A0A8J2PYG9</accession>
<dbReference type="Proteomes" id="UP000708208">
    <property type="component" value="Unassembled WGS sequence"/>
</dbReference>
<evidence type="ECO:0000256" key="1">
    <source>
        <dbReference type="SAM" id="MobiDB-lite"/>
    </source>
</evidence>
<feature type="compositionally biased region" description="Polar residues" evidence="1">
    <location>
        <begin position="58"/>
        <end position="69"/>
    </location>
</feature>
<evidence type="ECO:0000256" key="2">
    <source>
        <dbReference type="SAM" id="SignalP"/>
    </source>
</evidence>
<feature type="region of interest" description="Disordered" evidence="1">
    <location>
        <begin position="57"/>
        <end position="76"/>
    </location>
</feature>
<name>A0A8J2PYG9_9HEXA</name>
<gene>
    <name evidence="3" type="ORF">AFUS01_LOCUS47137</name>
</gene>
<dbReference type="EMBL" id="CAJVCH010571649">
    <property type="protein sequence ID" value="CAG7838139.1"/>
    <property type="molecule type" value="Genomic_DNA"/>
</dbReference>
<protein>
    <submittedName>
        <fullName evidence="3">Uncharacterized protein</fullName>
    </submittedName>
</protein>
<organism evidence="3 4">
    <name type="scientific">Allacma fusca</name>
    <dbReference type="NCBI Taxonomy" id="39272"/>
    <lineage>
        <taxon>Eukaryota</taxon>
        <taxon>Metazoa</taxon>
        <taxon>Ecdysozoa</taxon>
        <taxon>Arthropoda</taxon>
        <taxon>Hexapoda</taxon>
        <taxon>Collembola</taxon>
        <taxon>Symphypleona</taxon>
        <taxon>Sminthuridae</taxon>
        <taxon>Allacma</taxon>
    </lineage>
</organism>
<evidence type="ECO:0000313" key="3">
    <source>
        <dbReference type="EMBL" id="CAG7838139.1"/>
    </source>
</evidence>
<sequence length="212" mass="23938">MKWRNVIVKLLLIFLMNFECSGSTKKSNGHLKCILGLHQPDNSCPSSHFIEFLDVGEDQSSGSSKPTAQDSSSSSDISSADSVIKIYVLEYFDAIDNNDHVTFLESHNFTWSLACYEDFRRMESYHAQIYGIPINSLMMSGSMPHFFETFNMTLDRTMADFCESLKAIKCKFIIQPQISNESITHWGGVAQSAFDFVVNGFLYLGAARTFCR</sequence>
<reference evidence="3" key="1">
    <citation type="submission" date="2021-06" db="EMBL/GenBank/DDBJ databases">
        <authorList>
            <person name="Hodson N. C."/>
            <person name="Mongue J. A."/>
            <person name="Jaron S. K."/>
        </authorList>
    </citation>
    <scope>NUCLEOTIDE SEQUENCE</scope>
</reference>
<keyword evidence="4" id="KW-1185">Reference proteome</keyword>
<comment type="caution">
    <text evidence="3">The sequence shown here is derived from an EMBL/GenBank/DDBJ whole genome shotgun (WGS) entry which is preliminary data.</text>
</comment>
<proteinExistence type="predicted"/>
<feature type="signal peptide" evidence="2">
    <location>
        <begin position="1"/>
        <end position="22"/>
    </location>
</feature>
<feature type="chain" id="PRO_5035289698" evidence="2">
    <location>
        <begin position="23"/>
        <end position="212"/>
    </location>
</feature>